<accession>A0A843UJ97</accession>
<feature type="transmembrane region" description="Helical" evidence="1">
    <location>
        <begin position="29"/>
        <end position="48"/>
    </location>
</feature>
<comment type="caution">
    <text evidence="3">The sequence shown here is derived from an EMBL/GenBank/DDBJ whole genome shotgun (WGS) entry which is preliminary data.</text>
</comment>
<dbReference type="InterPro" id="IPR025315">
    <property type="entry name" value="DUF4220"/>
</dbReference>
<dbReference type="InterPro" id="IPR007658">
    <property type="entry name" value="DUF594"/>
</dbReference>
<dbReference type="Pfam" id="PF13968">
    <property type="entry name" value="DUF4220"/>
    <property type="match status" value="1"/>
</dbReference>
<feature type="transmembrane region" description="Helical" evidence="1">
    <location>
        <begin position="171"/>
        <end position="191"/>
    </location>
</feature>
<evidence type="ECO:0000313" key="4">
    <source>
        <dbReference type="Proteomes" id="UP000652761"/>
    </source>
</evidence>
<feature type="transmembrane region" description="Helical" evidence="1">
    <location>
        <begin position="60"/>
        <end position="81"/>
    </location>
</feature>
<dbReference type="OrthoDB" id="769871at2759"/>
<dbReference type="Pfam" id="PF04578">
    <property type="entry name" value="DUF594"/>
    <property type="match status" value="1"/>
</dbReference>
<dbReference type="AlphaFoldDB" id="A0A843UJ97"/>
<evidence type="ECO:0000259" key="2">
    <source>
        <dbReference type="Pfam" id="PF13968"/>
    </source>
</evidence>
<protein>
    <recommendedName>
        <fullName evidence="2">DUF4220 domain-containing protein</fullName>
    </recommendedName>
</protein>
<dbReference type="PANTHER" id="PTHR31325">
    <property type="entry name" value="OS01G0798800 PROTEIN-RELATED"/>
    <property type="match status" value="1"/>
</dbReference>
<evidence type="ECO:0000313" key="3">
    <source>
        <dbReference type="EMBL" id="MQL82377.1"/>
    </source>
</evidence>
<organism evidence="3 4">
    <name type="scientific">Colocasia esculenta</name>
    <name type="common">Wild taro</name>
    <name type="synonym">Arum esculentum</name>
    <dbReference type="NCBI Taxonomy" id="4460"/>
    <lineage>
        <taxon>Eukaryota</taxon>
        <taxon>Viridiplantae</taxon>
        <taxon>Streptophyta</taxon>
        <taxon>Embryophyta</taxon>
        <taxon>Tracheophyta</taxon>
        <taxon>Spermatophyta</taxon>
        <taxon>Magnoliopsida</taxon>
        <taxon>Liliopsida</taxon>
        <taxon>Araceae</taxon>
        <taxon>Aroideae</taxon>
        <taxon>Colocasieae</taxon>
        <taxon>Colocasia</taxon>
    </lineage>
</organism>
<gene>
    <name evidence="3" type="ORF">Taro_014861</name>
</gene>
<name>A0A843UJ97_COLES</name>
<keyword evidence="1" id="KW-1133">Transmembrane helix</keyword>
<dbReference type="Proteomes" id="UP000652761">
    <property type="component" value="Unassembled WGS sequence"/>
</dbReference>
<feature type="transmembrane region" description="Helical" evidence="1">
    <location>
        <begin position="362"/>
        <end position="381"/>
    </location>
</feature>
<dbReference type="EMBL" id="NMUH01000628">
    <property type="protein sequence ID" value="MQL82377.1"/>
    <property type="molecule type" value="Genomic_DNA"/>
</dbReference>
<feature type="domain" description="DUF4220" evidence="2">
    <location>
        <begin position="63"/>
        <end position="454"/>
    </location>
</feature>
<keyword evidence="1" id="KW-0812">Transmembrane</keyword>
<keyword evidence="1" id="KW-0472">Membrane</keyword>
<sequence>MDSRTALEVLRYDSLLPSKYKRLWSEWEIRIFVLGSLALQVFLVVLAPSRKVRPGRGVRFITWSCYLLADAVANFALGHLADNLSNDNAFPSSPWEGSGAGNSKNHTSTGLQRDYYYPLSHRGGGGGSGQQKGDQGAVFNGDVMAFWAPFLLLHLGGPDAITAFSLEDNELWLRHLLGVFFQLFGCLYVLFRSFPHNSLVAPTLVMLMVGCIKYVERTYSLYLGSAGGFRNALLTNPDPGPMYFKLMDEYQAKLDAGLQPKIEIIRENELKFLNVADVEAADGTPKSQLDDVDTILSAFKFFTIYKRLVVDLVLSFHERKESQQFFQKLKAQEAFRVISVELNFLYDVLYTKAPVIHKYWGLAFRMTCTAGIIASFLMFFFFKKEGFHRMDVWITYALLIGAVALDAVGYVLLSLSEWTLVSLHDTPLRKCLGRWVARSGKKRWSGLVSRLDLVGYCLHEVPQEKRRCLRQCRPRVLEKVAGWICAGEFFEEVTYAYRTPLHDELLTFIFTELNLKSKEAKDLETTKKLIECKGLHVLDTHNLAMEDDDPLWRSVKLEFDESVLIWHIATALCLYQDNKEKNGSTANLQQGLSKQLSEYMMYLLVMQTNLMSAMGGIGLLRYRDTCQEARLFFDTSGEVLIWGDACKMLLSVTTDVAKPSDVKGDRSKSVLFDGCILAKRLMKLKVSAEAPKAGAGAPAEESGALEEMEKKLRWDVIAKVWVELLSYAACHCRGMDHARKLSTGGELLNLVWLLMAQLGLGEQFRTETGEARAKLVFNK</sequence>
<proteinExistence type="predicted"/>
<evidence type="ECO:0000256" key="1">
    <source>
        <dbReference type="SAM" id="Phobius"/>
    </source>
</evidence>
<feature type="transmembrane region" description="Helical" evidence="1">
    <location>
        <begin position="144"/>
        <end position="164"/>
    </location>
</feature>
<feature type="transmembrane region" description="Helical" evidence="1">
    <location>
        <begin position="393"/>
        <end position="413"/>
    </location>
</feature>
<reference evidence="3" key="1">
    <citation type="submission" date="2017-07" db="EMBL/GenBank/DDBJ databases">
        <title>Taro Niue Genome Assembly and Annotation.</title>
        <authorList>
            <person name="Atibalentja N."/>
            <person name="Keating K."/>
            <person name="Fields C.J."/>
        </authorList>
    </citation>
    <scope>NUCLEOTIDE SEQUENCE</scope>
    <source>
        <strain evidence="3">Niue_2</strain>
        <tissue evidence="3">Leaf</tissue>
    </source>
</reference>
<keyword evidence="4" id="KW-1185">Reference proteome</keyword>
<feature type="transmembrane region" description="Helical" evidence="1">
    <location>
        <begin position="197"/>
        <end position="215"/>
    </location>
</feature>